<dbReference type="InterPro" id="IPR005502">
    <property type="entry name" value="Ribosyl_crysJ1"/>
</dbReference>
<feature type="binding site" evidence="1">
    <location>
        <position position="213"/>
    </location>
    <ligand>
        <name>Mg(2+)</name>
        <dbReference type="ChEBI" id="CHEBI:18420"/>
        <label>1</label>
    </ligand>
</feature>
<dbReference type="InterPro" id="IPR050792">
    <property type="entry name" value="ADP-ribosylglycohydrolase"/>
</dbReference>
<dbReference type="SUPFAM" id="SSF101478">
    <property type="entry name" value="ADP-ribosylglycohydrolase"/>
    <property type="match status" value="1"/>
</dbReference>
<comment type="cofactor">
    <cofactor evidence="1">
        <name>Mg(2+)</name>
        <dbReference type="ChEBI" id="CHEBI:18420"/>
    </cofactor>
    <text evidence="1">Binds 2 magnesium ions per subunit.</text>
</comment>
<evidence type="ECO:0000313" key="2">
    <source>
        <dbReference type="EMBL" id="RAQ28506.1"/>
    </source>
</evidence>
<keyword evidence="2" id="KW-0378">Hydrolase</keyword>
<keyword evidence="1" id="KW-0460">Magnesium</keyword>
<dbReference type="Proteomes" id="UP000249377">
    <property type="component" value="Unassembled WGS sequence"/>
</dbReference>
<dbReference type="AlphaFoldDB" id="A0A328UHB0"/>
<accession>A0A328UHB0</accession>
<keyword evidence="1" id="KW-0479">Metal-binding</keyword>
<organism evidence="2 3">
    <name type="scientific">Hydrogeniiclostridium mannosilyticum</name>
    <dbReference type="NCBI Taxonomy" id="2764322"/>
    <lineage>
        <taxon>Bacteria</taxon>
        <taxon>Bacillati</taxon>
        <taxon>Bacillota</taxon>
        <taxon>Clostridia</taxon>
        <taxon>Eubacteriales</taxon>
        <taxon>Acutalibacteraceae</taxon>
        <taxon>Hydrogeniiclostridium</taxon>
    </lineage>
</organism>
<dbReference type="PANTHER" id="PTHR16222">
    <property type="entry name" value="ADP-RIBOSYLGLYCOHYDROLASE"/>
    <property type="match status" value="1"/>
</dbReference>
<feature type="binding site" evidence="1">
    <location>
        <position position="214"/>
    </location>
    <ligand>
        <name>Mg(2+)</name>
        <dbReference type="ChEBI" id="CHEBI:18420"/>
        <label>1</label>
    </ligand>
</feature>
<dbReference type="Gene3D" id="1.10.4080.10">
    <property type="entry name" value="ADP-ribosylation/Crystallin J1"/>
    <property type="match status" value="1"/>
</dbReference>
<dbReference type="InterPro" id="IPR036705">
    <property type="entry name" value="Ribosyl_crysJ1_sf"/>
</dbReference>
<feature type="binding site" evidence="1">
    <location>
        <position position="211"/>
    </location>
    <ligand>
        <name>Mg(2+)</name>
        <dbReference type="ChEBI" id="CHEBI:18420"/>
        <label>1</label>
    </ligand>
</feature>
<keyword evidence="3" id="KW-1185">Reference proteome</keyword>
<gene>
    <name evidence="2" type="ORF">DPQ25_09285</name>
</gene>
<name>A0A328UHB0_9FIRM</name>
<feature type="binding site" evidence="1">
    <location>
        <position position="37"/>
    </location>
    <ligand>
        <name>Mg(2+)</name>
        <dbReference type="ChEBI" id="CHEBI:18420"/>
        <label>1</label>
    </ligand>
</feature>
<feature type="binding site" evidence="1">
    <location>
        <position position="39"/>
    </location>
    <ligand>
        <name>Mg(2+)</name>
        <dbReference type="ChEBI" id="CHEBI:18420"/>
        <label>1</label>
    </ligand>
</feature>
<comment type="caution">
    <text evidence="2">The sequence shown here is derived from an EMBL/GenBank/DDBJ whole genome shotgun (WGS) entry which is preliminary data.</text>
</comment>
<reference evidence="2 3" key="1">
    <citation type="submission" date="2018-06" db="EMBL/GenBank/DDBJ databases">
        <title>Noncontiguous genome sequence of Ruminococcaceae bacterium ASD2818.</title>
        <authorList>
            <person name="Chaplin A.V."/>
            <person name="Sokolova S.R."/>
            <person name="Kochetkova T.O."/>
            <person name="Goltsov A.Y."/>
            <person name="Trofimov D.Y."/>
            <person name="Efimov B.A."/>
        </authorList>
    </citation>
    <scope>NUCLEOTIDE SEQUENCE [LARGE SCALE GENOMIC DNA]</scope>
    <source>
        <strain evidence="2 3">ASD2818</strain>
    </source>
</reference>
<evidence type="ECO:0000256" key="1">
    <source>
        <dbReference type="PIRSR" id="PIRSR605502-1"/>
    </source>
</evidence>
<dbReference type="GO" id="GO:0046872">
    <property type="term" value="F:metal ion binding"/>
    <property type="evidence" value="ECO:0007669"/>
    <property type="project" value="UniProtKB-KW"/>
</dbReference>
<evidence type="ECO:0000313" key="3">
    <source>
        <dbReference type="Proteomes" id="UP000249377"/>
    </source>
</evidence>
<proteinExistence type="predicted"/>
<dbReference type="EMBL" id="QLYR01000005">
    <property type="protein sequence ID" value="RAQ28506.1"/>
    <property type="molecule type" value="Genomic_DNA"/>
</dbReference>
<dbReference type="PANTHER" id="PTHR16222:SF12">
    <property type="entry name" value="ADP-RIBOSYLGLYCOHYDROLASE-RELATED"/>
    <property type="match status" value="1"/>
</dbReference>
<dbReference type="Pfam" id="PF03747">
    <property type="entry name" value="ADP_ribosyl_GH"/>
    <property type="match status" value="1"/>
</dbReference>
<feature type="binding site" evidence="1">
    <location>
        <position position="38"/>
    </location>
    <ligand>
        <name>Mg(2+)</name>
        <dbReference type="ChEBI" id="CHEBI:18420"/>
        <label>1</label>
    </ligand>
</feature>
<protein>
    <submittedName>
        <fullName evidence="2">ADP-ribosylglycohydrolase family protein</fullName>
    </submittedName>
</protein>
<sequence length="263" mass="29817">MIGAILGDIAGSRFEFSKPEGFNAKTVSLFADNCFYTDDSVMTIATKYAVLNNTSYRVAYADFGKKYPLAGYGTMFKQWIEDFTHQPYHSFGNGSAMRVSFIGEYFSTIERVREEARKSAMCTHNHPEGIKGAEATAACVYLAKHGHSKRQIKRYVERNFGYRLNRPLFLTRPFSKFDITCQVSVPLAIRCFLESESWEDCIRNVFSITCDTDTIGCIAGGIAEAFYRGTGQNDKELLMKYLAKPGANGKRHLFLYEWAVKEY</sequence>
<dbReference type="GO" id="GO:0016787">
    <property type="term" value="F:hydrolase activity"/>
    <property type="evidence" value="ECO:0007669"/>
    <property type="project" value="UniProtKB-KW"/>
</dbReference>